<protein>
    <submittedName>
        <fullName evidence="2">Uncharacterized protein</fullName>
    </submittedName>
</protein>
<keyword evidence="3" id="KW-1185">Reference proteome</keyword>
<reference evidence="2 3" key="1">
    <citation type="journal article" date="2019" name="Int. J. Syst. Evol. Microbiol.">
        <title>The Global Catalogue of Microorganisms (GCM) 10K type strain sequencing project: providing services to taxonomists for standard genome sequencing and annotation.</title>
        <authorList>
            <consortium name="The Broad Institute Genomics Platform"/>
            <consortium name="The Broad Institute Genome Sequencing Center for Infectious Disease"/>
            <person name="Wu L."/>
            <person name="Ma J."/>
        </authorList>
    </citation>
    <scope>NUCLEOTIDE SEQUENCE [LARGE SCALE GENOMIC DNA]</scope>
    <source>
        <strain evidence="2 3">JCM 10673</strain>
    </source>
</reference>
<feature type="compositionally biased region" description="Basic and acidic residues" evidence="1">
    <location>
        <begin position="102"/>
        <end position="112"/>
    </location>
</feature>
<evidence type="ECO:0000313" key="2">
    <source>
        <dbReference type="EMBL" id="GAA0926290.1"/>
    </source>
</evidence>
<evidence type="ECO:0000256" key="1">
    <source>
        <dbReference type="SAM" id="MobiDB-lite"/>
    </source>
</evidence>
<gene>
    <name evidence="2" type="ORF">GCM10009549_47850</name>
</gene>
<feature type="region of interest" description="Disordered" evidence="1">
    <location>
        <begin position="1"/>
        <end position="34"/>
    </location>
</feature>
<proteinExistence type="predicted"/>
<comment type="caution">
    <text evidence="2">The sequence shown here is derived from an EMBL/GenBank/DDBJ whole genome shotgun (WGS) entry which is preliminary data.</text>
</comment>
<organism evidence="2 3">
    <name type="scientific">Streptomyces thermoalcalitolerans</name>
    <dbReference type="NCBI Taxonomy" id="65605"/>
    <lineage>
        <taxon>Bacteria</taxon>
        <taxon>Bacillati</taxon>
        <taxon>Actinomycetota</taxon>
        <taxon>Actinomycetes</taxon>
        <taxon>Kitasatosporales</taxon>
        <taxon>Streptomycetaceae</taxon>
        <taxon>Streptomyces</taxon>
    </lineage>
</organism>
<sequence>MRRSPEFPCPANATMPRASRMAGGREGHPAPMAGPRRYAVAASGQWRDEEDGRRLSAGEVHAWEQGTNQTVCGLSLHRSRLTRFAGVPWPDVRPEPGGAVRPRQDGLRDGRAHTTPHLTPFGENPLRCRPSPRVAPRRRPRAVLG</sequence>
<dbReference type="Proteomes" id="UP001501005">
    <property type="component" value="Unassembled WGS sequence"/>
</dbReference>
<dbReference type="EMBL" id="BAAAHG010000051">
    <property type="protein sequence ID" value="GAA0926290.1"/>
    <property type="molecule type" value="Genomic_DNA"/>
</dbReference>
<accession>A0ABN1PCY0</accession>
<feature type="compositionally biased region" description="Basic residues" evidence="1">
    <location>
        <begin position="135"/>
        <end position="145"/>
    </location>
</feature>
<name>A0ABN1PCY0_9ACTN</name>
<evidence type="ECO:0000313" key="3">
    <source>
        <dbReference type="Proteomes" id="UP001501005"/>
    </source>
</evidence>
<feature type="region of interest" description="Disordered" evidence="1">
    <location>
        <begin position="87"/>
        <end position="145"/>
    </location>
</feature>